<dbReference type="KEGG" id="vg:55813825"/>
<reference evidence="1 2" key="1">
    <citation type="submission" date="2019-07" db="EMBL/GenBank/DDBJ databases">
        <authorList>
            <person name="Stoner T.H."/>
            <person name="Garlena R.A."/>
            <person name="Russell D.A."/>
            <person name="Pope W.H."/>
            <person name="Jacobs-Sera D."/>
            <person name="Hatfull G.F."/>
        </authorList>
    </citation>
    <scope>NUCLEOTIDE SEQUENCE [LARGE SCALE GENOMIC DNA]</scope>
</reference>
<keyword evidence="2" id="KW-1185">Reference proteome</keyword>
<protein>
    <submittedName>
        <fullName evidence="1">Uncharacterized protein</fullName>
    </submittedName>
</protein>
<dbReference type="Proteomes" id="UP000325735">
    <property type="component" value="Segment"/>
</dbReference>
<proteinExistence type="predicted"/>
<name>A0A5J6TFY6_9CAUD</name>
<dbReference type="RefSeq" id="YP_009884465.1">
    <property type="nucleotide sequence ID" value="NC_049470.1"/>
</dbReference>
<dbReference type="EMBL" id="MN234178">
    <property type="protein sequence ID" value="QFG09606.1"/>
    <property type="molecule type" value="Genomic_DNA"/>
</dbReference>
<sequence length="134" mass="15466">MSKDVRKDTRPYFTLTNEYPRHRKIRVLSDKAFRLHVELIADCNENKSDGHFTKHELNMRGPKAGKELIERGLVVALEDGNYVLHDYLDHQHSRVQIETYQANKAESGGYGAHVRHHEKKGVFKEDCAHCQQAG</sequence>
<gene>
    <name evidence="1" type="primary">62</name>
    <name evidence="1" type="ORF">PBI_TRIPLEJ_62</name>
</gene>
<organism evidence="1 2">
    <name type="scientific">Arthrobacter phage TripleJ</name>
    <dbReference type="NCBI Taxonomy" id="2599838"/>
    <lineage>
        <taxon>Viruses</taxon>
        <taxon>Duplodnaviria</taxon>
        <taxon>Heunggongvirae</taxon>
        <taxon>Uroviricota</taxon>
        <taxon>Caudoviricetes</taxon>
        <taxon>Triplejayvirus</taxon>
        <taxon>Triplejayvirus tripleJ</taxon>
    </lineage>
</organism>
<evidence type="ECO:0000313" key="1">
    <source>
        <dbReference type="EMBL" id="QFG09606.1"/>
    </source>
</evidence>
<accession>A0A5J6TFY6</accession>
<dbReference type="GeneID" id="55813825"/>
<evidence type="ECO:0000313" key="2">
    <source>
        <dbReference type="Proteomes" id="UP000325735"/>
    </source>
</evidence>